<dbReference type="FunFam" id="3.60.15.10:FF:000030">
    <property type="entry name" value="Metallo-beta-lactamase family protein"/>
    <property type="match status" value="1"/>
</dbReference>
<protein>
    <submittedName>
        <fullName evidence="3">MBL fold metallo-hydrolase</fullName>
    </submittedName>
</protein>
<dbReference type="GO" id="GO:0016787">
    <property type="term" value="F:hydrolase activity"/>
    <property type="evidence" value="ECO:0007669"/>
    <property type="project" value="UniProtKB-KW"/>
</dbReference>
<proteinExistence type="predicted"/>
<dbReference type="PROSITE" id="PS50206">
    <property type="entry name" value="RHODANESE_3"/>
    <property type="match status" value="2"/>
</dbReference>
<keyword evidence="3" id="KW-0378">Hydrolase</keyword>
<organism evidence="3 4">
    <name type="scientific">Pedobacter cryophilus</name>
    <dbReference type="NCBI Taxonomy" id="2571271"/>
    <lineage>
        <taxon>Bacteria</taxon>
        <taxon>Pseudomonadati</taxon>
        <taxon>Bacteroidota</taxon>
        <taxon>Sphingobacteriia</taxon>
        <taxon>Sphingobacteriales</taxon>
        <taxon>Sphingobacteriaceae</taxon>
        <taxon>Pedobacter</taxon>
    </lineage>
</organism>
<evidence type="ECO:0000256" key="1">
    <source>
        <dbReference type="ARBA" id="ARBA00022723"/>
    </source>
</evidence>
<dbReference type="OrthoDB" id="9784009at2"/>
<accession>A0A4U1BXC6</accession>
<dbReference type="AlphaFoldDB" id="A0A4U1BXC6"/>
<dbReference type="Pfam" id="PF00581">
    <property type="entry name" value="Rhodanese"/>
    <property type="match status" value="2"/>
</dbReference>
<feature type="domain" description="Rhodanese" evidence="2">
    <location>
        <begin position="268"/>
        <end position="294"/>
    </location>
</feature>
<dbReference type="InterPro" id="IPR044528">
    <property type="entry name" value="POD-like_MBL-fold"/>
</dbReference>
<dbReference type="InterPro" id="IPR001763">
    <property type="entry name" value="Rhodanese-like_dom"/>
</dbReference>
<dbReference type="InterPro" id="IPR036866">
    <property type="entry name" value="RibonucZ/Hydroxyglut_hydro"/>
</dbReference>
<dbReference type="SMART" id="SM00849">
    <property type="entry name" value="Lactamase_B"/>
    <property type="match status" value="1"/>
</dbReference>
<gene>
    <name evidence="3" type="ORF">FA046_09855</name>
</gene>
<dbReference type="GO" id="GO:0050313">
    <property type="term" value="F:sulfur dioxygenase activity"/>
    <property type="evidence" value="ECO:0007669"/>
    <property type="project" value="InterPro"/>
</dbReference>
<dbReference type="CDD" id="cd00158">
    <property type="entry name" value="RHOD"/>
    <property type="match status" value="2"/>
</dbReference>
<dbReference type="GO" id="GO:0070813">
    <property type="term" value="P:hydrogen sulfide metabolic process"/>
    <property type="evidence" value="ECO:0007669"/>
    <property type="project" value="TreeGrafter"/>
</dbReference>
<dbReference type="Pfam" id="PF00753">
    <property type="entry name" value="Lactamase_B"/>
    <property type="match status" value="1"/>
</dbReference>
<dbReference type="RefSeq" id="WP_136826237.1">
    <property type="nucleotide sequence ID" value="NZ_SWBP01000003.1"/>
</dbReference>
<keyword evidence="4" id="KW-1185">Reference proteome</keyword>
<comment type="caution">
    <text evidence="3">The sequence shown here is derived from an EMBL/GenBank/DDBJ whole genome shotgun (WGS) entry which is preliminary data.</text>
</comment>
<dbReference type="GO" id="GO:0046872">
    <property type="term" value="F:metal ion binding"/>
    <property type="evidence" value="ECO:0007669"/>
    <property type="project" value="UniProtKB-KW"/>
</dbReference>
<dbReference type="PANTHER" id="PTHR43084">
    <property type="entry name" value="PERSULFIDE DIOXYGENASE ETHE1"/>
    <property type="match status" value="1"/>
</dbReference>
<dbReference type="SUPFAM" id="SSF56281">
    <property type="entry name" value="Metallo-hydrolase/oxidoreductase"/>
    <property type="match status" value="1"/>
</dbReference>
<name>A0A4U1BXC6_9SPHI</name>
<evidence type="ECO:0000259" key="2">
    <source>
        <dbReference type="PROSITE" id="PS50206"/>
    </source>
</evidence>
<dbReference type="SUPFAM" id="SSF52821">
    <property type="entry name" value="Rhodanese/Cell cycle control phosphatase"/>
    <property type="match status" value="2"/>
</dbReference>
<keyword evidence="1" id="KW-0479">Metal-binding</keyword>
<evidence type="ECO:0000313" key="4">
    <source>
        <dbReference type="Proteomes" id="UP000308181"/>
    </source>
</evidence>
<dbReference type="Proteomes" id="UP000308181">
    <property type="component" value="Unassembled WGS sequence"/>
</dbReference>
<dbReference type="InterPro" id="IPR036873">
    <property type="entry name" value="Rhodanese-like_dom_sf"/>
</dbReference>
<feature type="domain" description="Rhodanese" evidence="2">
    <location>
        <begin position="364"/>
        <end position="448"/>
    </location>
</feature>
<dbReference type="InterPro" id="IPR001279">
    <property type="entry name" value="Metallo-B-lactamas"/>
</dbReference>
<evidence type="ECO:0000313" key="3">
    <source>
        <dbReference type="EMBL" id="TKB97662.1"/>
    </source>
</evidence>
<dbReference type="Gene3D" id="3.60.15.10">
    <property type="entry name" value="Ribonuclease Z/Hydroxyacylglutathione hydrolase-like"/>
    <property type="match status" value="1"/>
</dbReference>
<sequence>MKIQQFEDKYLAHYSYAVLNESKKEIVLVDPSRNPQQYFDFAKENNAQIVAVIETHPHADFVSSHLEVHQKTGAKIYAHSLTGVSYPFEAFDEGAELNIGDIKFKSLHTPGHSPDSISIVLNFEGKDHAVFTGDTLFIGDCGRPDLREGAGNLQAKREELAQQMYHSLRDKLMTLDHEVLVYPAHGAGTLCGKALSSANSSTIGAEKITNWSLQDMSIDNFVTELTTDQPFIPKYFGYDVDLNRKGAPEFKSAIEKVKILNQPAVADLNPEYVIIDARSQEIYKQGHLPNSYNIQAGNKFETWLGSIISPGEKFYLSASNQEQLEELIERSASIGYESFIEAAFIAVAGNEQIDLVDVNHFKNHQDDYSIIDIRNTTEFKTQPIFENAKNIPLGELRERAGEIATDKPVIIHCAGGYRSAAGSSIVNEAIGDKTKVYDLGEAINEFYKH</sequence>
<dbReference type="GO" id="GO:0006749">
    <property type="term" value="P:glutathione metabolic process"/>
    <property type="evidence" value="ECO:0007669"/>
    <property type="project" value="InterPro"/>
</dbReference>
<dbReference type="InterPro" id="IPR051682">
    <property type="entry name" value="Mito_Persulfide_Diox"/>
</dbReference>
<dbReference type="CDD" id="cd07724">
    <property type="entry name" value="POD-like_MBL-fold"/>
    <property type="match status" value="1"/>
</dbReference>
<dbReference type="PANTHER" id="PTHR43084:SF1">
    <property type="entry name" value="PERSULFIDE DIOXYGENASE ETHE1, MITOCHONDRIAL"/>
    <property type="match status" value="1"/>
</dbReference>
<reference evidence="3 4" key="1">
    <citation type="submission" date="2019-04" db="EMBL/GenBank/DDBJ databases">
        <title>Pedobacter sp. AR-3-17 sp. nov., isolated from Arctic soil.</title>
        <authorList>
            <person name="Dahal R.H."/>
            <person name="Kim D.-U."/>
        </authorList>
    </citation>
    <scope>NUCLEOTIDE SEQUENCE [LARGE SCALE GENOMIC DNA]</scope>
    <source>
        <strain evidence="3 4">AR-3-17</strain>
    </source>
</reference>
<dbReference type="Gene3D" id="3.40.250.10">
    <property type="entry name" value="Rhodanese-like domain"/>
    <property type="match status" value="2"/>
</dbReference>
<dbReference type="EMBL" id="SWBP01000003">
    <property type="protein sequence ID" value="TKB97662.1"/>
    <property type="molecule type" value="Genomic_DNA"/>
</dbReference>